<proteinExistence type="predicted"/>
<organism evidence="1 2">
    <name type="scientific">Sinobacterium caligoides</name>
    <dbReference type="NCBI Taxonomy" id="933926"/>
    <lineage>
        <taxon>Bacteria</taxon>
        <taxon>Pseudomonadati</taxon>
        <taxon>Pseudomonadota</taxon>
        <taxon>Gammaproteobacteria</taxon>
        <taxon>Cellvibrionales</taxon>
        <taxon>Spongiibacteraceae</taxon>
        <taxon>Sinobacterium</taxon>
    </lineage>
</organism>
<evidence type="ECO:0000313" key="1">
    <source>
        <dbReference type="EMBL" id="ROS00198.1"/>
    </source>
</evidence>
<name>A0A3N2DK94_9GAMM</name>
<dbReference type="RefSeq" id="WP_123713175.1">
    <property type="nucleotide sequence ID" value="NZ_RKHR01000005.1"/>
</dbReference>
<comment type="caution">
    <text evidence="1">The sequence shown here is derived from an EMBL/GenBank/DDBJ whole genome shotgun (WGS) entry which is preliminary data.</text>
</comment>
<dbReference type="AlphaFoldDB" id="A0A3N2DK94"/>
<dbReference type="Proteomes" id="UP000275394">
    <property type="component" value="Unassembled WGS sequence"/>
</dbReference>
<keyword evidence="2" id="KW-1185">Reference proteome</keyword>
<evidence type="ECO:0000313" key="2">
    <source>
        <dbReference type="Proteomes" id="UP000275394"/>
    </source>
</evidence>
<accession>A0A3N2DK94</accession>
<protein>
    <submittedName>
        <fullName evidence="1">Uncharacterized protein</fullName>
    </submittedName>
</protein>
<dbReference type="EMBL" id="RKHR01000005">
    <property type="protein sequence ID" value="ROS00198.1"/>
    <property type="molecule type" value="Genomic_DNA"/>
</dbReference>
<gene>
    <name evidence="1" type="ORF">EDC56_2836</name>
</gene>
<reference evidence="1 2" key="1">
    <citation type="submission" date="2018-11" db="EMBL/GenBank/DDBJ databases">
        <title>Genomic Encyclopedia of Type Strains, Phase IV (KMG-IV): sequencing the most valuable type-strain genomes for metagenomic binning, comparative biology and taxonomic classification.</title>
        <authorList>
            <person name="Goeker M."/>
        </authorList>
    </citation>
    <scope>NUCLEOTIDE SEQUENCE [LARGE SCALE GENOMIC DNA]</scope>
    <source>
        <strain evidence="1 2">DSM 100316</strain>
    </source>
</reference>
<sequence>MFNSLKYNRLRLRTAQGRTTPVGPSFNINKELEINLADNILSLAMPRHAPYNRNREQARILSKRYELRGVGYNDGVLPSNTWKAETIAFRSWGYYGPWFTGYMADLSIYIGAIHLSEPQDNISFFHPKAFELATLSYLTALHGHDEYSPNTPRWQGPLNWQPILCLPVPAIRLDIHPINVPSRRYHNVFFPVSKDKIIKITFTYSHACAGSMEQRDERINLQPLRQMIDDIVGSLALTLSPESELQMASIDAAGAAISNSMPPLNWPADVDPSGIGIIQEKNAVLPN</sequence>
<dbReference type="OrthoDB" id="5727024at2"/>